<dbReference type="HOGENOM" id="CLU_2882832_0_0_5"/>
<reference evidence="1 2" key="1">
    <citation type="journal article" date="2006" name="Genome Biol.">
        <title>The genome of Rhizobium leguminosarum has recognizable core and accessory components.</title>
        <authorList>
            <person name="Young J.W."/>
            <person name="Crossman L.C."/>
            <person name="Johnston A.W.B."/>
            <person name="Thomson N.R."/>
            <person name="Ghazoui Z.F."/>
            <person name="Hull K.H."/>
            <person name="Wexler M."/>
            <person name="Curson A.R.J."/>
            <person name="Todd J.D."/>
            <person name="Poole P.S."/>
            <person name="Mauchline T.H."/>
            <person name="East A.K."/>
            <person name="Quail M.A."/>
            <person name="Churcher C."/>
            <person name="Arrowsmith C."/>
            <person name="Cherevach A."/>
            <person name="Chillingworth T."/>
            <person name="Clarke K."/>
            <person name="Cronin A."/>
            <person name="Davis P."/>
            <person name="Fraser A."/>
            <person name="Hance Z."/>
            <person name="Hauser H."/>
            <person name="Jagels K."/>
            <person name="Moule S."/>
            <person name="Mungall K."/>
            <person name="Norbertczak H."/>
            <person name="Rabbinowitsch E."/>
            <person name="Sanders M."/>
            <person name="Simmonds M."/>
            <person name="Whitehead S."/>
            <person name="Parkhill J."/>
        </authorList>
    </citation>
    <scope>NUCLEOTIDE SEQUENCE [LARGE SCALE GENOMIC DNA]</scope>
    <source>
        <strain evidence="2">DSM 114642 / LMG 32736 / 3841</strain>
    </source>
</reference>
<name>Q1MNB9_RHIJ3</name>
<protein>
    <submittedName>
        <fullName evidence="1">Uncharacterized protein</fullName>
    </submittedName>
</protein>
<dbReference type="eggNOG" id="ENOG503018E">
    <property type="taxonomic scope" value="Bacteria"/>
</dbReference>
<dbReference type="EnsemblBacteria" id="CAK05533">
    <property type="protein sequence ID" value="CAK05533"/>
    <property type="gene ID" value="RL0045"/>
</dbReference>
<evidence type="ECO:0000313" key="1">
    <source>
        <dbReference type="EMBL" id="CAK05533.1"/>
    </source>
</evidence>
<dbReference type="Proteomes" id="UP000006575">
    <property type="component" value="Chromosome"/>
</dbReference>
<dbReference type="KEGG" id="rle:RL0045"/>
<organism evidence="1 2">
    <name type="scientific">Rhizobium johnstonii (strain DSM 114642 / LMG 32736 / 3841)</name>
    <name type="common">Rhizobium leguminosarum bv. viciae</name>
    <dbReference type="NCBI Taxonomy" id="216596"/>
    <lineage>
        <taxon>Bacteria</taxon>
        <taxon>Pseudomonadati</taxon>
        <taxon>Pseudomonadota</taxon>
        <taxon>Alphaproteobacteria</taxon>
        <taxon>Hyphomicrobiales</taxon>
        <taxon>Rhizobiaceae</taxon>
        <taxon>Rhizobium/Agrobacterium group</taxon>
        <taxon>Rhizobium</taxon>
        <taxon>Rhizobium johnstonii</taxon>
    </lineage>
</organism>
<dbReference type="EMBL" id="AM236080">
    <property type="protein sequence ID" value="CAK05533.1"/>
    <property type="molecule type" value="Genomic_DNA"/>
</dbReference>
<proteinExistence type="predicted"/>
<gene>
    <name evidence="1" type="ordered locus">RL0045</name>
</gene>
<accession>Q1MNB9</accession>
<keyword evidence="2" id="KW-1185">Reference proteome</keyword>
<sequence length="63" mass="7077">MRSMPASRKSGKVFYTLRPSREGLPPFSDIKLPGGTVIRRVDEAIHRKALSNAAKALKERLDR</sequence>
<dbReference type="AlphaFoldDB" id="Q1MNB9"/>
<evidence type="ECO:0000313" key="2">
    <source>
        <dbReference type="Proteomes" id="UP000006575"/>
    </source>
</evidence>